<dbReference type="Pfam" id="PF04313">
    <property type="entry name" value="HSDR_N"/>
    <property type="match status" value="1"/>
</dbReference>
<reference evidence="2" key="1">
    <citation type="submission" date="2020-06" db="EMBL/GenBank/DDBJ databases">
        <title>Unique genomic features of the anaerobic methanotrophic archaea.</title>
        <authorList>
            <person name="Chadwick G.L."/>
            <person name="Skennerton C.T."/>
            <person name="Laso-Perez R."/>
            <person name="Leu A.O."/>
            <person name="Speth D.R."/>
            <person name="Yu H."/>
            <person name="Morgan-Lang C."/>
            <person name="Hatzenpichler R."/>
            <person name="Goudeau D."/>
            <person name="Malmstrom R."/>
            <person name="Brazelton W.J."/>
            <person name="Woyke T."/>
            <person name="Hallam S.J."/>
            <person name="Tyson G.W."/>
            <person name="Wegener G."/>
            <person name="Boetius A."/>
            <person name="Orphan V."/>
        </authorList>
    </citation>
    <scope>NUCLEOTIDE SEQUENCE</scope>
</reference>
<dbReference type="GO" id="GO:0009035">
    <property type="term" value="F:type I site-specific deoxyribonuclease activity"/>
    <property type="evidence" value="ECO:0007669"/>
    <property type="project" value="UniProtKB-EC"/>
</dbReference>
<name>A0A7G9YW88_9EURY</name>
<proteinExistence type="predicted"/>
<organism evidence="2">
    <name type="scientific">Candidatus Methanophagaceae archaeon ANME-1 ERB6</name>
    <dbReference type="NCBI Taxonomy" id="2759912"/>
    <lineage>
        <taxon>Archaea</taxon>
        <taxon>Methanobacteriati</taxon>
        <taxon>Methanobacteriota</taxon>
        <taxon>Stenosarchaea group</taxon>
        <taxon>Methanomicrobia</taxon>
        <taxon>Candidatus Methanophagales</taxon>
        <taxon>Candidatus Methanophagaceae</taxon>
    </lineage>
</organism>
<dbReference type="InterPro" id="IPR007409">
    <property type="entry name" value="Restrct_endonuc_type1_HsdR_N"/>
</dbReference>
<dbReference type="GO" id="GO:0005524">
    <property type="term" value="F:ATP binding"/>
    <property type="evidence" value="ECO:0007669"/>
    <property type="project" value="UniProtKB-KW"/>
</dbReference>
<protein>
    <recommendedName>
        <fullName evidence="1">Restriction endonuclease type I HsdR N-terminal domain-containing protein</fullName>
    </recommendedName>
</protein>
<gene>
    <name evidence="2" type="ORF">BPDGFPMF_00031</name>
</gene>
<dbReference type="EMBL" id="MT631505">
    <property type="protein sequence ID" value="QNO52272.1"/>
    <property type="molecule type" value="Genomic_DNA"/>
</dbReference>
<feature type="domain" description="Restriction endonuclease type I HsdR N-terminal" evidence="1">
    <location>
        <begin position="4"/>
        <end position="90"/>
    </location>
</feature>
<evidence type="ECO:0000259" key="1">
    <source>
        <dbReference type="Pfam" id="PF04313"/>
    </source>
</evidence>
<sequence>MNKITESAIEEFTIELLEKFGYQYVYAPNIAPDSDTPERARFEDVLLLLERLRKAVGRITQNKAKTIDTNDDQGLNNNQIRTLEKLRDSLLPKLMSGKVQVECEKDGVSYHEK</sequence>
<dbReference type="GO" id="GO:0009307">
    <property type="term" value="P:DNA restriction-modification system"/>
    <property type="evidence" value="ECO:0007669"/>
    <property type="project" value="UniProtKB-KW"/>
</dbReference>
<accession>A0A7G9YW88</accession>
<dbReference type="AlphaFoldDB" id="A0A7G9YW88"/>
<dbReference type="GO" id="GO:0003677">
    <property type="term" value="F:DNA binding"/>
    <property type="evidence" value="ECO:0007669"/>
    <property type="project" value="UniProtKB-KW"/>
</dbReference>
<evidence type="ECO:0000313" key="2">
    <source>
        <dbReference type="EMBL" id="QNO52272.1"/>
    </source>
</evidence>